<evidence type="ECO:0000313" key="3">
    <source>
        <dbReference type="Proteomes" id="UP000198228"/>
    </source>
</evidence>
<dbReference type="AlphaFoldDB" id="A0A1C4Z8S8"/>
<keyword evidence="1" id="KW-0812">Transmembrane</keyword>
<evidence type="ECO:0008006" key="4">
    <source>
        <dbReference type="Google" id="ProtNLM"/>
    </source>
</evidence>
<evidence type="ECO:0000256" key="1">
    <source>
        <dbReference type="SAM" id="Phobius"/>
    </source>
</evidence>
<name>A0A1C4Z8S8_9ACTN</name>
<dbReference type="Proteomes" id="UP000198228">
    <property type="component" value="Chromosome I"/>
</dbReference>
<organism evidence="2 3">
    <name type="scientific">Micromonospora purpureochromogenes</name>
    <dbReference type="NCBI Taxonomy" id="47872"/>
    <lineage>
        <taxon>Bacteria</taxon>
        <taxon>Bacillati</taxon>
        <taxon>Actinomycetota</taxon>
        <taxon>Actinomycetes</taxon>
        <taxon>Micromonosporales</taxon>
        <taxon>Micromonosporaceae</taxon>
        <taxon>Micromonospora</taxon>
    </lineage>
</organism>
<dbReference type="EMBL" id="LT607410">
    <property type="protein sequence ID" value="SCF29316.1"/>
    <property type="molecule type" value="Genomic_DNA"/>
</dbReference>
<gene>
    <name evidence="2" type="ORF">GA0074696_4154</name>
</gene>
<keyword evidence="1" id="KW-0472">Membrane</keyword>
<sequence>MYLVYPFRHHLDDRDIARFEPSPSSGWQHWFTRLSVTDFAIAVDHSYSFIPPVKAMLNPEMFGREREQLVAQGVPTATGVTEVRQAMAANYSASGNWREAYKHRAVRLTWNAPSLWIRQPLVLETDLRNTLRRFTFQVRWADALMMPGHIGAVVLRVDLEAADLEDIASVTRHIKKIVYRRRLTVGVPSIRRPDGSVTSWAKILESLLEDLTLDRGPVSVLSELEWAGSRRVNWRLAVIVRADPQSSLQCFTSGLEEAAFCISVGRGPKELENLPAPSDLQRLRARSELQLWESWLAVYNYDNLVFAVDAHDRRLEQEFLNHCENFEYEYLTTFVLAIVQRSILDLLASDLAAVPGDLRRAIDQLDSIEGKLIRFNTRLWFDQVATTPVGEPLYELLADRMGLAHQHEQVFSDVERLRNHLNARATKNHSIVARRTETLLQFLSIVAVPLGLYLALFQQKLAQWTPLQRVPPRHMWIGMGAAILLLVTAWWSLRRKNKATQDDF</sequence>
<proteinExistence type="predicted"/>
<keyword evidence="1" id="KW-1133">Transmembrane helix</keyword>
<reference evidence="2 3" key="1">
    <citation type="submission" date="2016-06" db="EMBL/GenBank/DDBJ databases">
        <authorList>
            <person name="Kjaerup R.B."/>
            <person name="Dalgaard T.S."/>
            <person name="Juul-Madsen H.R."/>
        </authorList>
    </citation>
    <scope>NUCLEOTIDE SEQUENCE [LARGE SCALE GENOMIC DNA]</scope>
    <source>
        <strain evidence="2 3">DSM 43821</strain>
    </source>
</reference>
<dbReference type="RefSeq" id="WP_088962615.1">
    <property type="nucleotide sequence ID" value="NZ_LT607410.1"/>
</dbReference>
<accession>A0A1C4Z8S8</accession>
<feature type="transmembrane region" description="Helical" evidence="1">
    <location>
        <begin position="476"/>
        <end position="493"/>
    </location>
</feature>
<evidence type="ECO:0000313" key="2">
    <source>
        <dbReference type="EMBL" id="SCF29316.1"/>
    </source>
</evidence>
<protein>
    <recommendedName>
        <fullName evidence="4">CorA-like Mg2+ transporter protein</fullName>
    </recommendedName>
</protein>